<feature type="domain" description="Heterokaryon incompatibility" evidence="1">
    <location>
        <begin position="48"/>
        <end position="210"/>
    </location>
</feature>
<evidence type="ECO:0000259" key="1">
    <source>
        <dbReference type="Pfam" id="PF06985"/>
    </source>
</evidence>
<dbReference type="Pfam" id="PF06985">
    <property type="entry name" value="HET"/>
    <property type="match status" value="1"/>
</dbReference>
<reference evidence="3" key="1">
    <citation type="journal article" date="2020" name="Stud. Mycol.">
        <title>101 Dothideomycetes genomes: A test case for predicting lifestyles and emergence of pathogens.</title>
        <authorList>
            <person name="Haridas S."/>
            <person name="Albert R."/>
            <person name="Binder M."/>
            <person name="Bloem J."/>
            <person name="LaButti K."/>
            <person name="Salamov A."/>
            <person name="Andreopoulos B."/>
            <person name="Baker S."/>
            <person name="Barry K."/>
            <person name="Bills G."/>
            <person name="Bluhm B."/>
            <person name="Cannon C."/>
            <person name="Castanera R."/>
            <person name="Culley D."/>
            <person name="Daum C."/>
            <person name="Ezra D."/>
            <person name="Gonzalez J."/>
            <person name="Henrissat B."/>
            <person name="Kuo A."/>
            <person name="Liang C."/>
            <person name="Lipzen A."/>
            <person name="Lutzoni F."/>
            <person name="Magnuson J."/>
            <person name="Mondo S."/>
            <person name="Nolan M."/>
            <person name="Ohm R."/>
            <person name="Pangilinan J."/>
            <person name="Park H.-J."/>
            <person name="Ramirez L."/>
            <person name="Alfaro M."/>
            <person name="Sun H."/>
            <person name="Tritt A."/>
            <person name="Yoshinaga Y."/>
            <person name="Zwiers L.-H."/>
            <person name="Turgeon B."/>
            <person name="Goodwin S."/>
            <person name="Spatafora J."/>
            <person name="Crous P."/>
            <person name="Grigoriev I."/>
        </authorList>
    </citation>
    <scope>NUCLEOTIDE SEQUENCE [LARGE SCALE GENOMIC DNA]</scope>
    <source>
        <strain evidence="3">CBS 304.66</strain>
    </source>
</reference>
<organism evidence="2 3">
    <name type="scientific">Lojkania enalia</name>
    <dbReference type="NCBI Taxonomy" id="147567"/>
    <lineage>
        <taxon>Eukaryota</taxon>
        <taxon>Fungi</taxon>
        <taxon>Dikarya</taxon>
        <taxon>Ascomycota</taxon>
        <taxon>Pezizomycotina</taxon>
        <taxon>Dothideomycetes</taxon>
        <taxon>Pleosporomycetidae</taxon>
        <taxon>Pleosporales</taxon>
        <taxon>Pleosporales incertae sedis</taxon>
        <taxon>Lojkania</taxon>
    </lineage>
</organism>
<dbReference type="Proteomes" id="UP000800093">
    <property type="component" value="Unassembled WGS sequence"/>
</dbReference>
<dbReference type="InterPro" id="IPR010730">
    <property type="entry name" value="HET"/>
</dbReference>
<accession>A0A9P4NAP7</accession>
<dbReference type="PANTHER" id="PTHR24148:SF73">
    <property type="entry name" value="HET DOMAIN PROTEIN (AFU_ORTHOLOGUE AFUA_8G01020)"/>
    <property type="match status" value="1"/>
</dbReference>
<sequence>MADLTSFHLEGLYQPLPSSRSIRLIRFLPSSTLTCYMITVEVEKAPPYVALSYTWGSQSRRTPILINGFRILISRNLAKAIHAVGAFVKEENLFFWADSICINQNDVRERGVQVRLMNSIYRSAEYVTVWLGSAENDSDLAFKKMKSWKARVNRTKQENGIKDDDLVILNIRRDDPAFFGSDQPAQKRLKTAFHELFLRDWWNRAWVVQEGTASNPTRTLLFCGNQSTNWECFRVALNIMQFIIFRTDGADFKTGMPLRLNTFRQWRESGRNVRLLDILQLMRVYLCEDPRDKVYASIGMAMDVQVNSIIPDYTKSRAAVYRDVVTFLTERADDHSLDFLGEVIRSDSSSTVLSWEEDPELPSWVPDWGPFISVIPFPKHLNAASYGSERAYNACGSSYASPGNCIIEGNKLRLRGSVIDEIAQMWRTCEAETFGYTLDEELSWMPTAGERMYIAGGTIMEAFNHTLVADIGRKDLDDPDQFARGFAVDWGVVNPKPEKALRGPARLWATLSKPKRKESRSELEMGALARQKRNWMFEDIKTVTFGRKLFLTKRGYIGLGPAAVQINDKICVLFRGQVLYALREKGDNTYEFMGECYVHGMMDGQALRDIEFRPQEFILV</sequence>
<gene>
    <name evidence="2" type="ORF">CC78DRAFT_236024</name>
</gene>
<protein>
    <submittedName>
        <fullName evidence="2">HET-domain-containing protein</fullName>
    </submittedName>
</protein>
<dbReference type="Pfam" id="PF26639">
    <property type="entry name" value="Het-6_barrel"/>
    <property type="match status" value="1"/>
</dbReference>
<name>A0A9P4NAP7_9PLEO</name>
<dbReference type="AlphaFoldDB" id="A0A9P4NAP7"/>
<dbReference type="EMBL" id="ML986581">
    <property type="protein sequence ID" value="KAF2269610.1"/>
    <property type="molecule type" value="Genomic_DNA"/>
</dbReference>
<dbReference type="InterPro" id="IPR052895">
    <property type="entry name" value="HetReg/Transcr_Mod"/>
</dbReference>
<dbReference type="OrthoDB" id="5416609at2759"/>
<comment type="caution">
    <text evidence="2">The sequence shown here is derived from an EMBL/GenBank/DDBJ whole genome shotgun (WGS) entry which is preliminary data.</text>
</comment>
<evidence type="ECO:0000313" key="3">
    <source>
        <dbReference type="Proteomes" id="UP000800093"/>
    </source>
</evidence>
<dbReference type="PANTHER" id="PTHR24148">
    <property type="entry name" value="ANKYRIN REPEAT DOMAIN-CONTAINING PROTEIN 39 HOMOLOG-RELATED"/>
    <property type="match status" value="1"/>
</dbReference>
<keyword evidence="3" id="KW-1185">Reference proteome</keyword>
<proteinExistence type="predicted"/>
<evidence type="ECO:0000313" key="2">
    <source>
        <dbReference type="EMBL" id="KAF2269610.1"/>
    </source>
</evidence>